<dbReference type="InterPro" id="IPR015621">
    <property type="entry name" value="IL-1_rcpt_fam"/>
</dbReference>
<dbReference type="Proteomes" id="UP001153269">
    <property type="component" value="Unassembled WGS sequence"/>
</dbReference>
<organism evidence="5 6">
    <name type="scientific">Pleuronectes platessa</name>
    <name type="common">European plaice</name>
    <dbReference type="NCBI Taxonomy" id="8262"/>
    <lineage>
        <taxon>Eukaryota</taxon>
        <taxon>Metazoa</taxon>
        <taxon>Chordata</taxon>
        <taxon>Craniata</taxon>
        <taxon>Vertebrata</taxon>
        <taxon>Euteleostomi</taxon>
        <taxon>Actinopterygii</taxon>
        <taxon>Neopterygii</taxon>
        <taxon>Teleostei</taxon>
        <taxon>Neoteleostei</taxon>
        <taxon>Acanthomorphata</taxon>
        <taxon>Carangaria</taxon>
        <taxon>Pleuronectiformes</taxon>
        <taxon>Pleuronectoidei</taxon>
        <taxon>Pleuronectidae</taxon>
        <taxon>Pleuronectes</taxon>
    </lineage>
</organism>
<dbReference type="Gene3D" id="2.60.40.10">
    <property type="entry name" value="Immunoglobulins"/>
    <property type="match status" value="2"/>
</dbReference>
<evidence type="ECO:0000256" key="3">
    <source>
        <dbReference type="ARBA" id="ARBA00023319"/>
    </source>
</evidence>
<dbReference type="InterPro" id="IPR036179">
    <property type="entry name" value="Ig-like_dom_sf"/>
</dbReference>
<dbReference type="AlphaFoldDB" id="A0A9N7V5K0"/>
<dbReference type="SMART" id="SM00409">
    <property type="entry name" value="IG"/>
    <property type="match status" value="2"/>
</dbReference>
<evidence type="ECO:0000256" key="2">
    <source>
        <dbReference type="ARBA" id="ARBA00023180"/>
    </source>
</evidence>
<protein>
    <recommendedName>
        <fullName evidence="4">Ig-like domain-containing protein</fullName>
    </recommendedName>
</protein>
<dbReference type="PANTHER" id="PTHR11890:SF26">
    <property type="entry name" value="INTERLEUKIN-1 RECEPTOR TYPE 1"/>
    <property type="match status" value="1"/>
</dbReference>
<dbReference type="PROSITE" id="PS50835">
    <property type="entry name" value="IG_LIKE"/>
    <property type="match status" value="2"/>
</dbReference>
<evidence type="ECO:0000313" key="6">
    <source>
        <dbReference type="Proteomes" id="UP001153269"/>
    </source>
</evidence>
<dbReference type="SUPFAM" id="SSF48726">
    <property type="entry name" value="Immunoglobulin"/>
    <property type="match status" value="2"/>
</dbReference>
<accession>A0A9N7V5K0</accession>
<feature type="domain" description="Ig-like" evidence="4">
    <location>
        <begin position="16"/>
        <end position="86"/>
    </location>
</feature>
<feature type="domain" description="Ig-like" evidence="4">
    <location>
        <begin position="93"/>
        <end position="178"/>
    </location>
</feature>
<name>A0A9N7V5K0_PLEPL</name>
<gene>
    <name evidence="5" type="ORF">PLEPLA_LOCUS30774</name>
</gene>
<comment type="caution">
    <text evidence="5">The sequence shown here is derived from an EMBL/GenBank/DDBJ whole genome shotgun (WGS) entry which is preliminary data.</text>
</comment>
<keyword evidence="2" id="KW-0325">Glycoprotein</keyword>
<dbReference type="PANTHER" id="PTHR11890">
    <property type="entry name" value="INTERLEUKIN-1 RECEPTOR FAMILY MEMBER"/>
    <property type="match status" value="1"/>
</dbReference>
<keyword evidence="1" id="KW-1015">Disulfide bond</keyword>
<keyword evidence="3" id="KW-0393">Immunoglobulin domain</keyword>
<evidence type="ECO:0000313" key="5">
    <source>
        <dbReference type="EMBL" id="CAB1443059.1"/>
    </source>
</evidence>
<proteinExistence type="predicted"/>
<evidence type="ECO:0000259" key="4">
    <source>
        <dbReference type="PROSITE" id="PS50835"/>
    </source>
</evidence>
<dbReference type="InterPro" id="IPR003599">
    <property type="entry name" value="Ig_sub"/>
</dbReference>
<dbReference type="InterPro" id="IPR007110">
    <property type="entry name" value="Ig-like_dom"/>
</dbReference>
<evidence type="ECO:0000256" key="1">
    <source>
        <dbReference type="ARBA" id="ARBA00023157"/>
    </source>
</evidence>
<feature type="non-terminal residue" evidence="5">
    <location>
        <position position="1"/>
    </location>
</feature>
<sequence>GRNHSGETETHHASAGRLLLLKCHFRHAHTNVTWSRAGSQNGSLPSGVEVRDGLLWFLPVQTSHAGTYTCEKRYKTGPLKMNFGVSVSSGECPDPSENISTSRGVILGLPCKQREIFRLNNRRSIRWMKDCRLIEPMSLKEDGYMRLHPASEEDAGNYTCLVNVSLDGRTYTAARSIQLTMKDITRVIITEPMVLFPRGQVVLVEVGK</sequence>
<dbReference type="InterPro" id="IPR013783">
    <property type="entry name" value="Ig-like_fold"/>
</dbReference>
<keyword evidence="6" id="KW-1185">Reference proteome</keyword>
<reference evidence="5" key="1">
    <citation type="submission" date="2020-03" db="EMBL/GenBank/DDBJ databases">
        <authorList>
            <person name="Weist P."/>
        </authorList>
    </citation>
    <scope>NUCLEOTIDE SEQUENCE</scope>
</reference>
<dbReference type="EMBL" id="CADEAL010002999">
    <property type="protein sequence ID" value="CAB1443059.1"/>
    <property type="molecule type" value="Genomic_DNA"/>
</dbReference>